<dbReference type="InterPro" id="IPR036079">
    <property type="entry name" value="ATPase_csu/dsu_sf"/>
</dbReference>
<evidence type="ECO:0000313" key="3">
    <source>
        <dbReference type="EMBL" id="VFU14348.1"/>
    </source>
</evidence>
<dbReference type="Pfam" id="PF01992">
    <property type="entry name" value="vATP-synt_AC39"/>
    <property type="match status" value="1"/>
</dbReference>
<reference evidence="3" key="1">
    <citation type="submission" date="2019-03" db="EMBL/GenBank/DDBJ databases">
        <authorList>
            <person name="Hao L."/>
        </authorList>
    </citation>
    <scope>NUCLEOTIDE SEQUENCE</scope>
</reference>
<protein>
    <submittedName>
        <fullName evidence="3">V-type ATP synthase subunit C</fullName>
    </submittedName>
</protein>
<dbReference type="SUPFAM" id="SSF103486">
    <property type="entry name" value="V-type ATP synthase subunit C"/>
    <property type="match status" value="1"/>
</dbReference>
<keyword evidence="1" id="KW-0813">Transport</keyword>
<gene>
    <name evidence="3" type="ORF">SCFA_280012</name>
</gene>
<dbReference type="PANTHER" id="PTHR38682">
    <property type="entry name" value="V-TYPE ATP SYNTHASE SUBUNIT C"/>
    <property type="match status" value="1"/>
</dbReference>
<dbReference type="InterPro" id="IPR002843">
    <property type="entry name" value="ATPase_V0-cplx_csu/dsu"/>
</dbReference>
<dbReference type="Gene3D" id="1.10.132.50">
    <property type="entry name" value="ATP synthase (C/AC39) subunit, domain 3"/>
    <property type="match status" value="2"/>
</dbReference>
<dbReference type="InterPro" id="IPR044911">
    <property type="entry name" value="V-type_ATPase_csu/dsu_dom_3"/>
</dbReference>
<accession>A0A485LZM6</accession>
<keyword evidence="2" id="KW-0406">Ion transport</keyword>
<sequence>MRLASNRFAFLTAVLKAREAKGVDRDTLEEIILRAGSMAEAVDFMKDTDLGGFLAEYGAASFDEMDDLLWKYLGRYFGRIRKLRPDPSVVRLIERYLHRYDVANIISALRAAVFQRPAHMIPVGTLFDQGLLNDLSRVQSPGEAVSVIVMGGMAEYAEPIRRTTEIDRRSLRQVERGLDQLYLQKLRETLQDMDDHEILLRAQGIILDYQILGMILRAAGSGGVSAVDGGGAVSGGYLLTPDMVREFAGLKVAEIAAMLEETPYHAMVQEIARQIEQQGAYVIDRIMDSDLIMRIRELLSPRPLSPCAVLWHLIFKEYEVRSVRVALKAMEDRLPPGEVKDYLVVGL</sequence>
<dbReference type="PANTHER" id="PTHR38682:SF1">
    <property type="entry name" value="V-TYPE ATP SYNTHASE SUBUNIT C"/>
    <property type="match status" value="1"/>
</dbReference>
<dbReference type="InterPro" id="IPR050873">
    <property type="entry name" value="V-ATPase_V0D/AC39_subunit"/>
</dbReference>
<dbReference type="GO" id="GO:0046961">
    <property type="term" value="F:proton-transporting ATPase activity, rotational mechanism"/>
    <property type="evidence" value="ECO:0007669"/>
    <property type="project" value="InterPro"/>
</dbReference>
<evidence type="ECO:0000256" key="1">
    <source>
        <dbReference type="ARBA" id="ARBA00022448"/>
    </source>
</evidence>
<organism evidence="3">
    <name type="scientific">anaerobic digester metagenome</name>
    <dbReference type="NCBI Taxonomy" id="1263854"/>
    <lineage>
        <taxon>unclassified sequences</taxon>
        <taxon>metagenomes</taxon>
        <taxon>ecological metagenomes</taxon>
    </lineage>
</organism>
<proteinExistence type="predicted"/>
<dbReference type="EMBL" id="CAADRM010000090">
    <property type="protein sequence ID" value="VFU14348.1"/>
    <property type="molecule type" value="Genomic_DNA"/>
</dbReference>
<dbReference type="AlphaFoldDB" id="A0A485LZM6"/>
<name>A0A485LZM6_9ZZZZ</name>
<evidence type="ECO:0000256" key="2">
    <source>
        <dbReference type="ARBA" id="ARBA00023065"/>
    </source>
</evidence>